<accession>A0A2P2K606</accession>
<evidence type="ECO:0000313" key="1">
    <source>
        <dbReference type="EMBL" id="MBX01164.1"/>
    </source>
</evidence>
<dbReference type="EMBL" id="GGEC01020680">
    <property type="protein sequence ID" value="MBX01164.1"/>
    <property type="molecule type" value="Transcribed_RNA"/>
</dbReference>
<dbReference type="AlphaFoldDB" id="A0A2P2K606"/>
<organism evidence="1">
    <name type="scientific">Rhizophora mucronata</name>
    <name type="common">Asiatic mangrove</name>
    <dbReference type="NCBI Taxonomy" id="61149"/>
    <lineage>
        <taxon>Eukaryota</taxon>
        <taxon>Viridiplantae</taxon>
        <taxon>Streptophyta</taxon>
        <taxon>Embryophyta</taxon>
        <taxon>Tracheophyta</taxon>
        <taxon>Spermatophyta</taxon>
        <taxon>Magnoliopsida</taxon>
        <taxon>eudicotyledons</taxon>
        <taxon>Gunneridae</taxon>
        <taxon>Pentapetalae</taxon>
        <taxon>rosids</taxon>
        <taxon>fabids</taxon>
        <taxon>Malpighiales</taxon>
        <taxon>Rhizophoraceae</taxon>
        <taxon>Rhizophora</taxon>
    </lineage>
</organism>
<proteinExistence type="predicted"/>
<reference evidence="1" key="1">
    <citation type="submission" date="2018-02" db="EMBL/GenBank/DDBJ databases">
        <title>Rhizophora mucronata_Transcriptome.</title>
        <authorList>
            <person name="Meera S.P."/>
            <person name="Sreeshan A."/>
            <person name="Augustine A."/>
        </authorList>
    </citation>
    <scope>NUCLEOTIDE SEQUENCE</scope>
    <source>
        <tissue evidence="1">Leaf</tissue>
    </source>
</reference>
<sequence>MKMRIKVLEILILGEWIFQILEIWEEWVMIPVNSMTVTMKIKRWPSLRHQMLTKQNMTLTKEELRIQKRRRKLHQAPDRLMRVSPPMTLLCPHL</sequence>
<name>A0A2P2K606_RHIMU</name>
<protein>
    <submittedName>
        <fullName evidence="1">Uncharacterized protein MANES_01G217800</fullName>
    </submittedName>
</protein>